<dbReference type="Pfam" id="PF04347">
    <property type="entry name" value="FliO"/>
    <property type="match status" value="1"/>
</dbReference>
<keyword evidence="9" id="KW-0966">Cell projection</keyword>
<keyword evidence="5 8" id="KW-0472">Membrane</keyword>
<name>A0A6G1X3I1_9BACI</name>
<protein>
    <submittedName>
        <fullName evidence="9">Flagellar protein</fullName>
    </submittedName>
</protein>
<evidence type="ECO:0000256" key="6">
    <source>
        <dbReference type="SAM" id="Coils"/>
    </source>
</evidence>
<evidence type="ECO:0000256" key="5">
    <source>
        <dbReference type="ARBA" id="ARBA00023136"/>
    </source>
</evidence>
<dbReference type="EMBL" id="WJNH01000002">
    <property type="protein sequence ID" value="MRG85388.1"/>
    <property type="molecule type" value="Genomic_DNA"/>
</dbReference>
<feature type="coiled-coil region" evidence="6">
    <location>
        <begin position="175"/>
        <end position="219"/>
    </location>
</feature>
<keyword evidence="4 8" id="KW-1133">Transmembrane helix</keyword>
<dbReference type="OrthoDB" id="2376965at2"/>
<evidence type="ECO:0000256" key="4">
    <source>
        <dbReference type="ARBA" id="ARBA00022989"/>
    </source>
</evidence>
<reference evidence="9 10" key="1">
    <citation type="submission" date="2019-11" db="EMBL/GenBank/DDBJ databases">
        <authorList>
            <person name="Li J."/>
        </authorList>
    </citation>
    <scope>NUCLEOTIDE SEQUENCE [LARGE SCALE GENOMIC DNA]</scope>
    <source>
        <strain evidence="9 10">J4</strain>
    </source>
</reference>
<evidence type="ECO:0000256" key="3">
    <source>
        <dbReference type="ARBA" id="ARBA00022692"/>
    </source>
</evidence>
<evidence type="ECO:0000256" key="8">
    <source>
        <dbReference type="SAM" id="Phobius"/>
    </source>
</evidence>
<gene>
    <name evidence="9" type="ORF">GH754_03485</name>
</gene>
<evidence type="ECO:0000256" key="2">
    <source>
        <dbReference type="ARBA" id="ARBA00022475"/>
    </source>
</evidence>
<organism evidence="9 10">
    <name type="scientific">Salinibacillus xinjiangensis</name>
    <dbReference type="NCBI Taxonomy" id="1229268"/>
    <lineage>
        <taxon>Bacteria</taxon>
        <taxon>Bacillati</taxon>
        <taxon>Bacillota</taxon>
        <taxon>Bacilli</taxon>
        <taxon>Bacillales</taxon>
        <taxon>Bacillaceae</taxon>
        <taxon>Salinibacillus</taxon>
    </lineage>
</organism>
<feature type="region of interest" description="Disordered" evidence="7">
    <location>
        <begin position="42"/>
        <end position="68"/>
    </location>
</feature>
<keyword evidence="3 8" id="KW-0812">Transmembrane</keyword>
<comment type="subcellular location">
    <subcellularLocation>
        <location evidence="1">Cell membrane</location>
    </subcellularLocation>
</comment>
<feature type="compositionally biased region" description="Basic and acidic residues" evidence="7">
    <location>
        <begin position="46"/>
        <end position="57"/>
    </location>
</feature>
<evidence type="ECO:0000313" key="9">
    <source>
        <dbReference type="EMBL" id="MRG85388.1"/>
    </source>
</evidence>
<keyword evidence="2" id="KW-1003">Cell membrane</keyword>
<dbReference type="GO" id="GO:0016020">
    <property type="term" value="C:membrane"/>
    <property type="evidence" value="ECO:0007669"/>
    <property type="project" value="InterPro"/>
</dbReference>
<feature type="transmembrane region" description="Helical" evidence="8">
    <location>
        <begin position="76"/>
        <end position="98"/>
    </location>
</feature>
<keyword evidence="10" id="KW-1185">Reference proteome</keyword>
<keyword evidence="9" id="KW-0969">Cilium</keyword>
<dbReference type="GO" id="GO:0044781">
    <property type="term" value="P:bacterial-type flagellum organization"/>
    <property type="evidence" value="ECO:0007669"/>
    <property type="project" value="InterPro"/>
</dbReference>
<sequence length="229" mass="26745">MLIEQGSYMKKHVFMILIILFCFLPFGKVEANMNLNDYLEQNNSNEQKEEKKEEKKTSPTSEQEAENNWESEDQSLLLDIIKMVFMLAIVLALIYFLLKFLQKRNKMFQQTRSLENIGGISLGSNKSVQLLRIGKRVFVVGVGEDISLLTEIDDEDTLNEVIKTDNDTAQTNHPLQAIMKQVDNLKERKGEGKQKQSFKQLFSEELKTLKRERKELVDRTRDRKEDQHE</sequence>
<dbReference type="InterPro" id="IPR022781">
    <property type="entry name" value="Flagellar_biosynth_FliO"/>
</dbReference>
<dbReference type="Proteomes" id="UP000480185">
    <property type="component" value="Unassembled WGS sequence"/>
</dbReference>
<evidence type="ECO:0000313" key="10">
    <source>
        <dbReference type="Proteomes" id="UP000480185"/>
    </source>
</evidence>
<keyword evidence="6" id="KW-0175">Coiled coil</keyword>
<feature type="transmembrane region" description="Helical" evidence="8">
    <location>
        <begin position="12"/>
        <end position="29"/>
    </location>
</feature>
<proteinExistence type="predicted"/>
<dbReference type="AlphaFoldDB" id="A0A6G1X3I1"/>
<evidence type="ECO:0000256" key="7">
    <source>
        <dbReference type="SAM" id="MobiDB-lite"/>
    </source>
</evidence>
<evidence type="ECO:0000256" key="1">
    <source>
        <dbReference type="ARBA" id="ARBA00004236"/>
    </source>
</evidence>
<keyword evidence="9" id="KW-0282">Flagellum</keyword>
<accession>A0A6G1X3I1</accession>
<comment type="caution">
    <text evidence="9">The sequence shown here is derived from an EMBL/GenBank/DDBJ whole genome shotgun (WGS) entry which is preliminary data.</text>
</comment>